<feature type="transmembrane region" description="Helical" evidence="5">
    <location>
        <begin position="86"/>
        <end position="111"/>
    </location>
</feature>
<keyword evidence="7" id="KW-0503">Monooxygenase</keyword>
<gene>
    <name evidence="7" type="ORF">AKO1_014598</name>
</gene>
<comment type="caution">
    <text evidence="7">The sequence shown here is derived from an EMBL/GenBank/DDBJ whole genome shotgun (WGS) entry which is preliminary data.</text>
</comment>
<comment type="subcellular location">
    <subcellularLocation>
        <location evidence="1">Membrane</location>
    </subcellularLocation>
</comment>
<dbReference type="PANTHER" id="PTHR11863">
    <property type="entry name" value="STEROL DESATURASE"/>
    <property type="match status" value="1"/>
</dbReference>
<keyword evidence="8" id="KW-1185">Reference proteome</keyword>
<dbReference type="GO" id="GO:0005506">
    <property type="term" value="F:iron ion binding"/>
    <property type="evidence" value="ECO:0007669"/>
    <property type="project" value="InterPro"/>
</dbReference>
<evidence type="ECO:0000256" key="1">
    <source>
        <dbReference type="ARBA" id="ARBA00004370"/>
    </source>
</evidence>
<proteinExistence type="predicted"/>
<organism evidence="7 8">
    <name type="scientific">Acrasis kona</name>
    <dbReference type="NCBI Taxonomy" id="1008807"/>
    <lineage>
        <taxon>Eukaryota</taxon>
        <taxon>Discoba</taxon>
        <taxon>Heterolobosea</taxon>
        <taxon>Tetramitia</taxon>
        <taxon>Eutetramitia</taxon>
        <taxon>Acrasidae</taxon>
        <taxon>Acrasis</taxon>
    </lineage>
</organism>
<protein>
    <submittedName>
        <fullName evidence="7">4-alpha-monomethylsterol monooxygenase</fullName>
    </submittedName>
</protein>
<keyword evidence="4 5" id="KW-0472">Membrane</keyword>
<evidence type="ECO:0000259" key="6">
    <source>
        <dbReference type="Pfam" id="PF04116"/>
    </source>
</evidence>
<feature type="transmembrane region" description="Helical" evidence="5">
    <location>
        <begin position="123"/>
        <end position="141"/>
    </location>
</feature>
<accession>A0AAW2Z2S7</accession>
<evidence type="ECO:0000256" key="2">
    <source>
        <dbReference type="ARBA" id="ARBA00022692"/>
    </source>
</evidence>
<dbReference type="EMBL" id="JAOPGA020000955">
    <property type="protein sequence ID" value="KAL0483406.1"/>
    <property type="molecule type" value="Genomic_DNA"/>
</dbReference>
<dbReference type="InterPro" id="IPR050307">
    <property type="entry name" value="Sterol_Desaturase_Related"/>
</dbReference>
<keyword evidence="7" id="KW-0560">Oxidoreductase</keyword>
<dbReference type="GO" id="GO:0004497">
    <property type="term" value="F:monooxygenase activity"/>
    <property type="evidence" value="ECO:0007669"/>
    <property type="project" value="UniProtKB-KW"/>
</dbReference>
<dbReference type="Pfam" id="PF04116">
    <property type="entry name" value="FA_hydroxylase"/>
    <property type="match status" value="1"/>
</dbReference>
<keyword evidence="2 5" id="KW-0812">Transmembrane</keyword>
<name>A0AAW2Z2S7_9EUKA</name>
<dbReference type="InterPro" id="IPR006694">
    <property type="entry name" value="Fatty_acid_hydroxylase"/>
</dbReference>
<evidence type="ECO:0000256" key="3">
    <source>
        <dbReference type="ARBA" id="ARBA00022989"/>
    </source>
</evidence>
<evidence type="ECO:0000313" key="8">
    <source>
        <dbReference type="Proteomes" id="UP001431209"/>
    </source>
</evidence>
<dbReference type="AlphaFoldDB" id="A0AAW2Z2S7"/>
<dbReference type="GO" id="GO:0008610">
    <property type="term" value="P:lipid biosynthetic process"/>
    <property type="evidence" value="ECO:0007669"/>
    <property type="project" value="InterPro"/>
</dbReference>
<dbReference type="GO" id="GO:0016020">
    <property type="term" value="C:membrane"/>
    <property type="evidence" value="ECO:0007669"/>
    <property type="project" value="UniProtKB-SubCell"/>
</dbReference>
<evidence type="ECO:0000256" key="4">
    <source>
        <dbReference type="ARBA" id="ARBA00023136"/>
    </source>
</evidence>
<evidence type="ECO:0000256" key="5">
    <source>
        <dbReference type="SAM" id="Phobius"/>
    </source>
</evidence>
<feature type="transmembrane region" description="Helical" evidence="5">
    <location>
        <begin position="34"/>
        <end position="58"/>
    </location>
</feature>
<evidence type="ECO:0000313" key="7">
    <source>
        <dbReference type="EMBL" id="KAL0483406.1"/>
    </source>
</evidence>
<reference evidence="7 8" key="1">
    <citation type="submission" date="2024-03" db="EMBL/GenBank/DDBJ databases">
        <title>The Acrasis kona genome and developmental transcriptomes reveal deep origins of eukaryotic multicellular pathways.</title>
        <authorList>
            <person name="Sheikh S."/>
            <person name="Fu C.-J."/>
            <person name="Brown M.W."/>
            <person name="Baldauf S.L."/>
        </authorList>
    </citation>
    <scope>NUCLEOTIDE SEQUENCE [LARGE SCALE GENOMIC DNA]</scope>
    <source>
        <strain evidence="7 8">ATCC MYA-3509</strain>
    </source>
</reference>
<dbReference type="Proteomes" id="UP001431209">
    <property type="component" value="Unassembled WGS sequence"/>
</dbReference>
<feature type="domain" description="Fatty acid hydroxylase" evidence="6">
    <location>
        <begin position="128"/>
        <end position="260"/>
    </location>
</feature>
<keyword evidence="3 5" id="KW-1133">Transmembrane helix</keyword>
<sequence length="275" mass="32243">MNNTIAEKGNIVDQWIFNSYSHLLNTYPEFVVKVVLPFLSIVGSYALFCGFMFLLEYLDIELIKKYKIQQKKFNDKASLIKAVKYLAFNYFVVILPMYISFFSIMSFFGFSTEPSDIPSSYTMVWQTIVFFFLEDFCHYWFHRWLHTEFGYKNIHCVHHEFTAPSALSASYSHPAEVVIQGMGTFMGPILFRPHLILLVIWTNLRQFSAIDSHCGYDFPFALNNILPSVFGGADFHDFHHRTYNGAYSSNFIFWDKWMGTCGSYFKSKEKRIKKQ</sequence>